<evidence type="ECO:0000256" key="2">
    <source>
        <dbReference type="ARBA" id="ARBA00022525"/>
    </source>
</evidence>
<evidence type="ECO:0000256" key="4">
    <source>
        <dbReference type="ARBA" id="ARBA00023088"/>
    </source>
</evidence>
<dbReference type="EMBL" id="LVKI01000005">
    <property type="protein sequence ID" value="OAQ08872.1"/>
    <property type="molecule type" value="Genomic_DNA"/>
</dbReference>
<dbReference type="Pfam" id="PF00746">
    <property type="entry name" value="Gram_pos_anchor"/>
    <property type="match status" value="1"/>
</dbReference>
<sequence length="84" mass="8971">MKKAVSTKQVSSANEGTVRVAEQSTTIEKQMPNNSTAQPNENKNTLPQTGEDSANHSLFGGLLIALSGLLGLFGIGKRKKDKEE</sequence>
<keyword evidence="6" id="KW-1133">Transmembrane helix</keyword>
<accession>A0A179CTU1</accession>
<reference evidence="9" key="1">
    <citation type="submission" date="2016-03" db="EMBL/GenBank/DDBJ databases">
        <authorList>
            <person name="Johnson T.J."/>
            <person name="Youmans B."/>
            <person name="Case K."/>
            <person name="Noll S."/>
        </authorList>
    </citation>
    <scope>NUCLEOTIDE SEQUENCE [LARGE SCALE GENOMIC DNA]</scope>
    <source>
        <strain evidence="9">UMNLAv8</strain>
    </source>
</reference>
<feature type="domain" description="Gram-positive cocci surface proteins LPxTG" evidence="7">
    <location>
        <begin position="46"/>
        <end position="84"/>
    </location>
</feature>
<dbReference type="Proteomes" id="UP000078520">
    <property type="component" value="Unassembled WGS sequence"/>
</dbReference>
<keyword evidence="1" id="KW-0134">Cell wall</keyword>
<evidence type="ECO:0000313" key="9">
    <source>
        <dbReference type="Proteomes" id="UP000078520"/>
    </source>
</evidence>
<dbReference type="NCBIfam" id="TIGR01167">
    <property type="entry name" value="LPXTG_anchor"/>
    <property type="match status" value="1"/>
</dbReference>
<comment type="caution">
    <text evidence="8">The sequence shown here is derived from an EMBL/GenBank/DDBJ whole genome shotgun (WGS) entry which is preliminary data.</text>
</comment>
<keyword evidence="2" id="KW-0964">Secreted</keyword>
<gene>
    <name evidence="8" type="ORF">A3O14_02130</name>
</gene>
<proteinExistence type="predicted"/>
<evidence type="ECO:0000256" key="6">
    <source>
        <dbReference type="SAM" id="Phobius"/>
    </source>
</evidence>
<evidence type="ECO:0000256" key="3">
    <source>
        <dbReference type="ARBA" id="ARBA00022729"/>
    </source>
</evidence>
<keyword evidence="6" id="KW-0812">Transmembrane</keyword>
<dbReference type="AlphaFoldDB" id="A0A179CTU1"/>
<feature type="compositionally biased region" description="Polar residues" evidence="5">
    <location>
        <begin position="22"/>
        <end position="54"/>
    </location>
</feature>
<feature type="compositionally biased region" description="Polar residues" evidence="5">
    <location>
        <begin position="1"/>
        <end position="15"/>
    </location>
</feature>
<name>A0A179CTU1_9LACO</name>
<evidence type="ECO:0000259" key="7">
    <source>
        <dbReference type="PROSITE" id="PS50847"/>
    </source>
</evidence>
<organism evidence="8 9">
    <name type="scientific">Ligilactobacillus aviarius</name>
    <dbReference type="NCBI Taxonomy" id="1606"/>
    <lineage>
        <taxon>Bacteria</taxon>
        <taxon>Bacillati</taxon>
        <taxon>Bacillota</taxon>
        <taxon>Bacilli</taxon>
        <taxon>Lactobacillales</taxon>
        <taxon>Lactobacillaceae</taxon>
        <taxon>Ligilactobacillus</taxon>
    </lineage>
</organism>
<dbReference type="InterPro" id="IPR019931">
    <property type="entry name" value="LPXTG_anchor"/>
</dbReference>
<feature type="transmembrane region" description="Helical" evidence="6">
    <location>
        <begin position="56"/>
        <end position="75"/>
    </location>
</feature>
<evidence type="ECO:0000256" key="5">
    <source>
        <dbReference type="SAM" id="MobiDB-lite"/>
    </source>
</evidence>
<keyword evidence="3" id="KW-0732">Signal</keyword>
<keyword evidence="6" id="KW-0472">Membrane</keyword>
<dbReference type="PROSITE" id="PS50847">
    <property type="entry name" value="GRAM_POS_ANCHORING"/>
    <property type="match status" value="1"/>
</dbReference>
<feature type="region of interest" description="Disordered" evidence="5">
    <location>
        <begin position="1"/>
        <end position="54"/>
    </location>
</feature>
<evidence type="ECO:0000256" key="1">
    <source>
        <dbReference type="ARBA" id="ARBA00022512"/>
    </source>
</evidence>
<protein>
    <recommendedName>
        <fullName evidence="7">Gram-positive cocci surface proteins LPxTG domain-containing protein</fullName>
    </recommendedName>
</protein>
<dbReference type="RefSeq" id="WP_064225339.1">
    <property type="nucleotide sequence ID" value="NZ_LVKI01000005.1"/>
</dbReference>
<evidence type="ECO:0000313" key="8">
    <source>
        <dbReference type="EMBL" id="OAQ08872.1"/>
    </source>
</evidence>
<keyword evidence="4" id="KW-0572">Peptidoglycan-anchor</keyword>